<evidence type="ECO:0000313" key="19">
    <source>
        <dbReference type="Ensembl" id="ENSACLP00000004292.2"/>
    </source>
</evidence>
<dbReference type="GeneID" id="113020421"/>
<dbReference type="GO" id="GO:0031410">
    <property type="term" value="C:cytoplasmic vesicle"/>
    <property type="evidence" value="ECO:0007669"/>
    <property type="project" value="UniProtKB-SubCell"/>
</dbReference>
<keyword evidence="7" id="KW-1015">Disulfide bond</keyword>
<dbReference type="PANTHER" id="PTHR15173">
    <property type="entry name" value="OREXIN"/>
    <property type="match status" value="1"/>
</dbReference>
<evidence type="ECO:0000256" key="1">
    <source>
        <dbReference type="ARBA" id="ARBA00004427"/>
    </source>
</evidence>
<evidence type="ECO:0000256" key="16">
    <source>
        <dbReference type="ARBA" id="ARBA00034371"/>
    </source>
</evidence>
<evidence type="ECO:0000256" key="10">
    <source>
        <dbReference type="ARBA" id="ARBA00023329"/>
    </source>
</evidence>
<dbReference type="GO" id="GO:0042755">
    <property type="term" value="P:eating behavior"/>
    <property type="evidence" value="ECO:0007669"/>
    <property type="project" value="TreeGrafter"/>
</dbReference>
<keyword evidence="10" id="KW-0968">Cytoplasmic vesicle</keyword>
<dbReference type="Ensembl" id="ENSACLT00000004380.2">
    <property type="protein sequence ID" value="ENSACLP00000004292.2"/>
    <property type="gene ID" value="ENSACLG00000002888.2"/>
</dbReference>
<reference evidence="19 20" key="1">
    <citation type="submission" date="2018-05" db="EMBL/GenBank/DDBJ databases">
        <authorList>
            <person name="Datahose"/>
        </authorList>
    </citation>
    <scope>NUCLEOTIDE SEQUENCE</scope>
</reference>
<dbReference type="GO" id="GO:0045202">
    <property type="term" value="C:synapse"/>
    <property type="evidence" value="ECO:0007669"/>
    <property type="project" value="UniProtKB-SubCell"/>
</dbReference>
<dbReference type="Proteomes" id="UP000265100">
    <property type="component" value="Chromosome 4"/>
</dbReference>
<organism evidence="19 20">
    <name type="scientific">Astatotilapia calliptera</name>
    <name type="common">Eastern happy</name>
    <name type="synonym">Chromis callipterus</name>
    <dbReference type="NCBI Taxonomy" id="8154"/>
    <lineage>
        <taxon>Eukaryota</taxon>
        <taxon>Metazoa</taxon>
        <taxon>Chordata</taxon>
        <taxon>Craniata</taxon>
        <taxon>Vertebrata</taxon>
        <taxon>Euteleostomi</taxon>
        <taxon>Actinopterygii</taxon>
        <taxon>Neopterygii</taxon>
        <taxon>Teleostei</taxon>
        <taxon>Neoteleostei</taxon>
        <taxon>Acanthomorphata</taxon>
        <taxon>Ovalentaria</taxon>
        <taxon>Cichlomorphae</taxon>
        <taxon>Cichliformes</taxon>
        <taxon>Cichlidae</taxon>
        <taxon>African cichlids</taxon>
        <taxon>Pseudocrenilabrinae</taxon>
        <taxon>Haplochromini</taxon>
        <taxon>Astatotilapia</taxon>
    </lineage>
</organism>
<reference evidence="20" key="2">
    <citation type="submission" date="2023-03" db="EMBL/GenBank/DDBJ databases">
        <authorList>
            <consortium name="Wellcome Sanger Institute Data Sharing"/>
        </authorList>
    </citation>
    <scope>NUCLEOTIDE SEQUENCE [LARGE SCALE GENOMIC DNA]</scope>
</reference>
<keyword evidence="9" id="KW-0527">Neuropeptide</keyword>
<dbReference type="GO" id="GO:0007218">
    <property type="term" value="P:neuropeptide signaling pathway"/>
    <property type="evidence" value="ECO:0007669"/>
    <property type="project" value="UniProtKB-KW"/>
</dbReference>
<dbReference type="GO" id="GO:0005184">
    <property type="term" value="F:neuropeptide hormone activity"/>
    <property type="evidence" value="ECO:0007669"/>
    <property type="project" value="TreeGrafter"/>
</dbReference>
<evidence type="ECO:0000256" key="18">
    <source>
        <dbReference type="ARBA" id="ARBA00046224"/>
    </source>
</evidence>
<dbReference type="GO" id="GO:0042594">
    <property type="term" value="P:response to starvation"/>
    <property type="evidence" value="ECO:0007669"/>
    <property type="project" value="TreeGrafter"/>
</dbReference>
<evidence type="ECO:0000256" key="15">
    <source>
        <dbReference type="ARBA" id="ARBA00034367"/>
    </source>
</evidence>
<dbReference type="GO" id="GO:0005791">
    <property type="term" value="C:rough endoplasmic reticulum"/>
    <property type="evidence" value="ECO:0007669"/>
    <property type="project" value="UniProtKB-SubCell"/>
</dbReference>
<keyword evidence="4" id="KW-0027">Amidation</keyword>
<name>A0A3P8NHP3_ASTCA</name>
<evidence type="ECO:0000256" key="17">
    <source>
        <dbReference type="ARBA" id="ARBA00045659"/>
    </source>
</evidence>
<comment type="function">
    <text evidence="18">Binds to orexin receptor HCRTR2/OX2R only. Stimulates food intake. Modulates pituitary luteinizing hormone secretion in an ovarian steroid-dependent manner.</text>
</comment>
<reference evidence="19" key="4">
    <citation type="submission" date="2025-09" db="UniProtKB">
        <authorList>
            <consortium name="Ensembl"/>
        </authorList>
    </citation>
    <scope>IDENTIFICATION</scope>
</reference>
<dbReference type="GO" id="GO:0030431">
    <property type="term" value="P:sleep"/>
    <property type="evidence" value="ECO:0007669"/>
    <property type="project" value="TreeGrafter"/>
</dbReference>
<evidence type="ECO:0000313" key="20">
    <source>
        <dbReference type="Proteomes" id="UP000265100"/>
    </source>
</evidence>
<keyword evidence="5" id="KW-0256">Endoplasmic reticulum</keyword>
<dbReference type="InterPro" id="IPR001704">
    <property type="entry name" value="Orexin"/>
</dbReference>
<evidence type="ECO:0000256" key="13">
    <source>
        <dbReference type="ARBA" id="ARBA00034351"/>
    </source>
</evidence>
<evidence type="ECO:0000256" key="8">
    <source>
        <dbReference type="ARBA" id="ARBA00023283"/>
    </source>
</evidence>
<dbReference type="OMA" id="HPCPGRR"/>
<keyword evidence="8" id="KW-0873">Pyrrolidone carboxylic acid</keyword>
<dbReference type="AlphaFoldDB" id="A0A3P8NHP3"/>
<evidence type="ECO:0000256" key="11">
    <source>
        <dbReference type="ARBA" id="ARBA00034103"/>
    </source>
</evidence>
<dbReference type="GeneTree" id="ENSGT00390000014272"/>
<keyword evidence="20" id="KW-1185">Reference proteome</keyword>
<proteinExistence type="inferred from homology"/>
<dbReference type="GO" id="GO:0001659">
    <property type="term" value="P:temperature homeostasis"/>
    <property type="evidence" value="ECO:0007669"/>
    <property type="project" value="TreeGrafter"/>
</dbReference>
<evidence type="ECO:0000256" key="12">
    <source>
        <dbReference type="ARBA" id="ARBA00034336"/>
    </source>
</evidence>
<dbReference type="Bgee" id="ENSACLG00000002888">
    <property type="expression patterns" value="Expressed in spleen"/>
</dbReference>
<dbReference type="PANTHER" id="PTHR15173:SF2">
    <property type="entry name" value="HYPOCRETIN NEUROPEPTIDE PRECURSOR"/>
    <property type="match status" value="1"/>
</dbReference>
<evidence type="ECO:0000256" key="14">
    <source>
        <dbReference type="ARBA" id="ARBA00034354"/>
    </source>
</evidence>
<comment type="function">
    <text evidence="17">Binds to orexin receptors HCRTR1/OX1R and HCRTR2/OX2R with a high affinity. Stimulates food intake. Modulates pituitary luteinizing hormone secretion in an ovarian steroid-dependent manner.</text>
</comment>
<comment type="similarity">
    <text evidence="3">Belongs to the orexin family.</text>
</comment>
<evidence type="ECO:0000256" key="3">
    <source>
        <dbReference type="ARBA" id="ARBA00009198"/>
    </source>
</evidence>
<sequence length="232" mass="26302">MQPQKHTCSASKVHSGVLEMTWDRPLINGRKLYSKLQMSKDPKKRENQWFCATFVTGLNDVQRTDGMDGTGQYKRHSFYPWDQMTSLQTTEQMLWFPTKFQQAAGMEMNNKKAMVLVLLLLLSQLACDAHSEPECCREPSRPCRLYVLLCRSGNKGPGGALTDDAAAGILTLGKRKEDEYRFQSRLQQLLQGSRNQAAGILTMGKRTRERAGEQYMDWMAQSGTTIMTPLPV</sequence>
<evidence type="ECO:0000256" key="6">
    <source>
        <dbReference type="ARBA" id="ARBA00023018"/>
    </source>
</evidence>
<dbReference type="GO" id="GO:0051971">
    <property type="term" value="P:positive regulation of transmission of nerve impulse"/>
    <property type="evidence" value="ECO:0007669"/>
    <property type="project" value="TreeGrafter"/>
</dbReference>
<dbReference type="Pfam" id="PF02072">
    <property type="entry name" value="Orexin"/>
    <property type="match status" value="1"/>
</dbReference>
<dbReference type="GO" id="GO:0031772">
    <property type="term" value="F:type 2 orexin receptor binding"/>
    <property type="evidence" value="ECO:0007669"/>
    <property type="project" value="TreeGrafter"/>
</dbReference>
<evidence type="ECO:0000256" key="4">
    <source>
        <dbReference type="ARBA" id="ARBA00022815"/>
    </source>
</evidence>
<accession>A0A3P8NHP3</accession>
<evidence type="ECO:0000256" key="7">
    <source>
        <dbReference type="ARBA" id="ARBA00023157"/>
    </source>
</evidence>
<reference evidence="19" key="3">
    <citation type="submission" date="2025-08" db="UniProtKB">
        <authorList>
            <consortium name="Ensembl"/>
        </authorList>
    </citation>
    <scope>IDENTIFICATION</scope>
</reference>
<dbReference type="RefSeq" id="XP_026020166.1">
    <property type="nucleotide sequence ID" value="XM_026164381.1"/>
</dbReference>
<evidence type="ECO:0000256" key="2">
    <source>
        <dbReference type="ARBA" id="ARBA00004541"/>
    </source>
</evidence>
<dbReference type="GO" id="GO:0046928">
    <property type="term" value="P:regulation of neurotransmitter secretion"/>
    <property type="evidence" value="ECO:0007669"/>
    <property type="project" value="TreeGrafter"/>
</dbReference>
<keyword evidence="6" id="KW-0770">Synapse</keyword>
<dbReference type="STRING" id="8154.ENSACLP00000004292"/>
<evidence type="ECO:0000256" key="5">
    <source>
        <dbReference type="ARBA" id="ARBA00022824"/>
    </source>
</evidence>
<evidence type="ECO:0000256" key="9">
    <source>
        <dbReference type="ARBA" id="ARBA00023320"/>
    </source>
</evidence>
<comment type="subcellular location">
    <subcellularLocation>
        <location evidence="2">Cytoplasmic vesicle</location>
    </subcellularLocation>
    <subcellularLocation>
        <location evidence="1">Rough endoplasmic reticulum</location>
    </subcellularLocation>
    <subcellularLocation>
        <location evidence="11">Synapse</location>
    </subcellularLocation>
</comment>
<protein>
    <recommendedName>
        <fullName evidence="12">Hypocretin neuropeptide precursor</fullName>
    </recommendedName>
    <alternativeName>
        <fullName evidence="16">Hypocretin</fullName>
    </alternativeName>
    <alternativeName>
        <fullName evidence="13">Orexin precursor</fullName>
    </alternativeName>
    <alternativeName>
        <fullName evidence="15">Prepro-orexin</fullName>
    </alternativeName>
    <alternativeName>
        <fullName evidence="14">Preprohypocretin</fullName>
    </alternativeName>
</protein>
<dbReference type="GO" id="GO:0031771">
    <property type="term" value="F:type 1 orexin receptor binding"/>
    <property type="evidence" value="ECO:0007669"/>
    <property type="project" value="TreeGrafter"/>
</dbReference>
<gene>
    <name evidence="19" type="primary">HCRT</name>
</gene>
<dbReference type="GO" id="GO:0048471">
    <property type="term" value="C:perinuclear region of cytoplasm"/>
    <property type="evidence" value="ECO:0007669"/>
    <property type="project" value="TreeGrafter"/>
</dbReference>